<evidence type="ECO:0000313" key="3">
    <source>
        <dbReference type="EMBL" id="CUO20104.1"/>
    </source>
</evidence>
<feature type="transmembrane region" description="Helical" evidence="2">
    <location>
        <begin position="83"/>
        <end position="105"/>
    </location>
</feature>
<dbReference type="EMBL" id="VWAG01000009">
    <property type="protein sequence ID" value="KAA5258509.1"/>
    <property type="molecule type" value="Genomic_DNA"/>
</dbReference>
<evidence type="ECO:0000313" key="8">
    <source>
        <dbReference type="Proteomes" id="UP000440198"/>
    </source>
</evidence>
<dbReference type="Proteomes" id="UP000421791">
    <property type="component" value="Unassembled WGS sequence"/>
</dbReference>
<keyword evidence="8" id="KW-1185">Reference proteome</keyword>
<dbReference type="PANTHER" id="PTHR34980:SF3">
    <property type="entry name" value="BLR8105 PROTEIN"/>
    <property type="match status" value="1"/>
</dbReference>
<evidence type="ECO:0000256" key="1">
    <source>
        <dbReference type="SAM" id="MobiDB-lite"/>
    </source>
</evidence>
<proteinExistence type="predicted"/>
<evidence type="ECO:0000313" key="4">
    <source>
        <dbReference type="EMBL" id="KAA5230875.1"/>
    </source>
</evidence>
<dbReference type="RefSeq" id="WP_007758288.1">
    <property type="nucleotide sequence ID" value="NZ_CABIXA010000007.1"/>
</dbReference>
<name>A0A174D3J0_9BACE</name>
<evidence type="ECO:0000313" key="6">
    <source>
        <dbReference type="Proteomes" id="UP000095517"/>
    </source>
</evidence>
<organism evidence="3 6">
    <name type="scientific">Bacteroides finegoldii</name>
    <dbReference type="NCBI Taxonomy" id="338188"/>
    <lineage>
        <taxon>Bacteria</taxon>
        <taxon>Pseudomonadati</taxon>
        <taxon>Bacteroidota</taxon>
        <taxon>Bacteroidia</taxon>
        <taxon>Bacteroidales</taxon>
        <taxon>Bacteroidaceae</taxon>
        <taxon>Bacteroides</taxon>
    </lineage>
</organism>
<dbReference type="Proteomes" id="UP000095517">
    <property type="component" value="Unassembled WGS sequence"/>
</dbReference>
<dbReference type="EMBL" id="CYZH01000007">
    <property type="protein sequence ID" value="CUO20104.1"/>
    <property type="molecule type" value="Genomic_DNA"/>
</dbReference>
<dbReference type="EMBL" id="VWAK01000009">
    <property type="protein sequence ID" value="KAA5230875.1"/>
    <property type="molecule type" value="Genomic_DNA"/>
</dbReference>
<sequence length="165" mass="17621">MFKAPFSFDGRIRRIEYFLSGIVGGIVTWIAMLLGVGTFIFGASSGSAGGSVFGLLIGLAALVASVWFSLAQGVKRLHDLNKSGWLILLMFIPIVNAIFGLYMLFADGTVGPNQYGADPKNRMPYQGQPSAVNVTVNVSREEVKVEKPVEAAPAPAETPAKEKAE</sequence>
<keyword evidence="2" id="KW-0812">Transmembrane</keyword>
<dbReference type="AlphaFoldDB" id="A0A174D3J0"/>
<dbReference type="GeneID" id="92986522"/>
<keyword evidence="2" id="KW-0472">Membrane</keyword>
<feature type="region of interest" description="Disordered" evidence="1">
    <location>
        <begin position="145"/>
        <end position="165"/>
    </location>
</feature>
<feature type="transmembrane region" description="Helical" evidence="2">
    <location>
        <begin position="21"/>
        <end position="42"/>
    </location>
</feature>
<evidence type="ECO:0000256" key="2">
    <source>
        <dbReference type="SAM" id="Phobius"/>
    </source>
</evidence>
<dbReference type="Proteomes" id="UP000440198">
    <property type="component" value="Unassembled WGS sequence"/>
</dbReference>
<gene>
    <name evidence="3" type="primary">yhaI</name>
    <name evidence="3" type="ORF">ERS852397_01543</name>
    <name evidence="5" type="ORF">F2Z09_07325</name>
    <name evidence="4" type="ORF">F2Z22_08260</name>
</gene>
<reference evidence="7 8" key="2">
    <citation type="journal article" date="2019" name="Nat. Med.">
        <title>A library of human gut bacterial isolates paired with longitudinal multiomics data enables mechanistic microbiome research.</title>
        <authorList>
            <person name="Poyet M."/>
            <person name="Groussin M."/>
            <person name="Gibbons S.M."/>
            <person name="Avila-Pacheco J."/>
            <person name="Jiang X."/>
            <person name="Kearney S.M."/>
            <person name="Perrotta A.R."/>
            <person name="Berdy B."/>
            <person name="Zhao S."/>
            <person name="Lieberman T.D."/>
            <person name="Swanson P.K."/>
            <person name="Smith M."/>
            <person name="Roesemann S."/>
            <person name="Alexander J.E."/>
            <person name="Rich S.A."/>
            <person name="Livny J."/>
            <person name="Vlamakis H."/>
            <person name="Clish C."/>
            <person name="Bullock K."/>
            <person name="Deik A."/>
            <person name="Scott J."/>
            <person name="Pierce K.A."/>
            <person name="Xavier R.J."/>
            <person name="Alm E.J."/>
        </authorList>
    </citation>
    <scope>NUCLEOTIDE SEQUENCE [LARGE SCALE GENOMIC DNA]</scope>
    <source>
        <strain evidence="5 8">BIOML-A2</strain>
        <strain evidence="4 7">BIOML-A6</strain>
    </source>
</reference>
<feature type="transmembrane region" description="Helical" evidence="2">
    <location>
        <begin position="48"/>
        <end position="71"/>
    </location>
</feature>
<evidence type="ECO:0000313" key="5">
    <source>
        <dbReference type="EMBL" id="KAA5258509.1"/>
    </source>
</evidence>
<evidence type="ECO:0000313" key="7">
    <source>
        <dbReference type="Proteomes" id="UP000421791"/>
    </source>
</evidence>
<dbReference type="PANTHER" id="PTHR34980">
    <property type="entry name" value="INNER MEMBRANE PROTEIN-RELATED-RELATED"/>
    <property type="match status" value="1"/>
</dbReference>
<dbReference type="STRING" id="338188.ERS852397_01543"/>
<reference evidence="3 6" key="1">
    <citation type="submission" date="2015-09" db="EMBL/GenBank/DDBJ databases">
        <authorList>
            <consortium name="Pathogen Informatics"/>
        </authorList>
    </citation>
    <scope>NUCLEOTIDE SEQUENCE [LARGE SCALE GENOMIC DNA]</scope>
    <source>
        <strain evidence="3 6">2789STDY5608840</strain>
    </source>
</reference>
<accession>A0A174D3J0</accession>
<keyword evidence="2" id="KW-1133">Transmembrane helix</keyword>
<dbReference type="Pfam" id="PF05656">
    <property type="entry name" value="DUF805"/>
    <property type="match status" value="1"/>
</dbReference>
<dbReference type="InterPro" id="IPR008523">
    <property type="entry name" value="DUF805"/>
</dbReference>
<protein>
    <submittedName>
        <fullName evidence="4">DUF805 domain-containing protein</fullName>
    </submittedName>
    <submittedName>
        <fullName evidence="3">Predicted membrane protein</fullName>
    </submittedName>
</protein>
<dbReference type="GO" id="GO:0005886">
    <property type="term" value="C:plasma membrane"/>
    <property type="evidence" value="ECO:0007669"/>
    <property type="project" value="TreeGrafter"/>
</dbReference>